<evidence type="ECO:0000259" key="6">
    <source>
        <dbReference type="Pfam" id="PF01488"/>
    </source>
</evidence>
<dbReference type="PANTHER" id="PTHR21089">
    <property type="entry name" value="SHIKIMATE DEHYDROGENASE"/>
    <property type="match status" value="1"/>
</dbReference>
<evidence type="ECO:0000256" key="4">
    <source>
        <dbReference type="ARBA" id="ARBA00023002"/>
    </source>
</evidence>
<keyword evidence="5" id="KW-0057">Aromatic amino acid biosynthesis</keyword>
<dbReference type="InterPro" id="IPR013708">
    <property type="entry name" value="Shikimate_DH-bd_N"/>
</dbReference>
<dbReference type="Gene3D" id="3.40.50.10860">
    <property type="entry name" value="Leucine Dehydrogenase, chain A, domain 1"/>
    <property type="match status" value="1"/>
</dbReference>
<evidence type="ECO:0000256" key="2">
    <source>
        <dbReference type="ARBA" id="ARBA00022605"/>
    </source>
</evidence>
<dbReference type="NCBIfam" id="TIGR00507">
    <property type="entry name" value="aroE"/>
    <property type="match status" value="1"/>
</dbReference>
<accession>X1F9H6</accession>
<organism evidence="9">
    <name type="scientific">marine sediment metagenome</name>
    <dbReference type="NCBI Taxonomy" id="412755"/>
    <lineage>
        <taxon>unclassified sequences</taxon>
        <taxon>metagenomes</taxon>
        <taxon>ecological metagenomes</taxon>
    </lineage>
</organism>
<dbReference type="Pfam" id="PF08501">
    <property type="entry name" value="Shikimate_dh_N"/>
    <property type="match status" value="1"/>
</dbReference>
<dbReference type="InterPro" id="IPR006151">
    <property type="entry name" value="Shikm_DH/Glu-tRNA_Rdtase"/>
</dbReference>
<dbReference type="GO" id="GO:0008652">
    <property type="term" value="P:amino acid biosynthetic process"/>
    <property type="evidence" value="ECO:0007669"/>
    <property type="project" value="UniProtKB-KW"/>
</dbReference>
<gene>
    <name evidence="9" type="ORF">S03H2_00294</name>
</gene>
<dbReference type="Gene3D" id="3.40.50.720">
    <property type="entry name" value="NAD(P)-binding Rossmann-like Domain"/>
    <property type="match status" value="1"/>
</dbReference>
<dbReference type="SUPFAM" id="SSF51735">
    <property type="entry name" value="NAD(P)-binding Rossmann-fold domains"/>
    <property type="match status" value="1"/>
</dbReference>
<evidence type="ECO:0000259" key="8">
    <source>
        <dbReference type="Pfam" id="PF18317"/>
    </source>
</evidence>
<proteinExistence type="inferred from homology"/>
<dbReference type="EMBL" id="BARU01000041">
    <property type="protein sequence ID" value="GAH26024.1"/>
    <property type="molecule type" value="Genomic_DNA"/>
</dbReference>
<feature type="domain" description="SDH C-terminal" evidence="8">
    <location>
        <begin position="256"/>
        <end position="286"/>
    </location>
</feature>
<dbReference type="GO" id="GO:0019632">
    <property type="term" value="P:shikimate metabolic process"/>
    <property type="evidence" value="ECO:0007669"/>
    <property type="project" value="InterPro"/>
</dbReference>
<sequence>MSSSGQDNTNYRAELVGVFGHPVAENPTGVMQEAAFRELDLNWRYLTIEVFSEDLADAMKGLRAFNMRGINLTIPHKVEVLKYLDKVASDAQLMGAVNTVRRDGQILIGENTDGKGFLRSLTEDAHEDPNGKRVVVLGAGGAARAITVELALAGTKHITIVNRSARRGEELTALLNDKTPVKASFVQWKTGYEIPHKTHILVNATSIGLFPEIYAKPPINYDTITERMTVCDVIPNPPHTPFFNEAQARGAKTVHGLGMLLYQGTIGFKMWTGLDAPVEVMKTALKEALNL</sequence>
<dbReference type="Pfam" id="PF18317">
    <property type="entry name" value="SDH_C"/>
    <property type="match status" value="1"/>
</dbReference>
<keyword evidence="4" id="KW-0560">Oxidoreductase</keyword>
<keyword evidence="2" id="KW-0028">Amino-acid biosynthesis</keyword>
<dbReference type="CDD" id="cd01065">
    <property type="entry name" value="NAD_bind_Shikimate_DH"/>
    <property type="match status" value="1"/>
</dbReference>
<dbReference type="Pfam" id="PF01488">
    <property type="entry name" value="Shikimate_DH"/>
    <property type="match status" value="1"/>
</dbReference>
<dbReference type="AlphaFoldDB" id="X1F9H6"/>
<protein>
    <recommendedName>
        <fullName evidence="1">shikimate dehydrogenase (NADP(+))</fullName>
        <ecNumber evidence="1">1.1.1.25</ecNumber>
    </recommendedName>
</protein>
<dbReference type="GO" id="GO:0009073">
    <property type="term" value="P:aromatic amino acid family biosynthetic process"/>
    <property type="evidence" value="ECO:0007669"/>
    <property type="project" value="UniProtKB-KW"/>
</dbReference>
<dbReference type="GO" id="GO:0004764">
    <property type="term" value="F:shikimate 3-dehydrogenase (NADP+) activity"/>
    <property type="evidence" value="ECO:0007669"/>
    <property type="project" value="UniProtKB-EC"/>
</dbReference>
<feature type="domain" description="Shikimate dehydrogenase substrate binding N-terminal" evidence="7">
    <location>
        <begin position="18"/>
        <end position="100"/>
    </location>
</feature>
<evidence type="ECO:0000256" key="5">
    <source>
        <dbReference type="ARBA" id="ARBA00023141"/>
    </source>
</evidence>
<dbReference type="GO" id="GO:0050661">
    <property type="term" value="F:NADP binding"/>
    <property type="evidence" value="ECO:0007669"/>
    <property type="project" value="InterPro"/>
</dbReference>
<dbReference type="PANTHER" id="PTHR21089:SF1">
    <property type="entry name" value="BIFUNCTIONAL 3-DEHYDROQUINATE DEHYDRATASE_SHIKIMATE DEHYDROGENASE, CHLOROPLASTIC"/>
    <property type="match status" value="1"/>
</dbReference>
<dbReference type="UniPathway" id="UPA00053">
    <property type="reaction ID" value="UER00087"/>
</dbReference>
<evidence type="ECO:0000313" key="9">
    <source>
        <dbReference type="EMBL" id="GAH26024.1"/>
    </source>
</evidence>
<feature type="domain" description="Quinate/shikimate 5-dehydrogenase/glutamyl-tRNA reductase" evidence="6">
    <location>
        <begin position="122"/>
        <end position="178"/>
    </location>
</feature>
<comment type="caution">
    <text evidence="9">The sequence shown here is derived from an EMBL/GenBank/DDBJ whole genome shotgun (WGS) entry which is preliminary data.</text>
</comment>
<dbReference type="InterPro" id="IPR041121">
    <property type="entry name" value="SDH_C"/>
</dbReference>
<evidence type="ECO:0000259" key="7">
    <source>
        <dbReference type="Pfam" id="PF08501"/>
    </source>
</evidence>
<evidence type="ECO:0000256" key="3">
    <source>
        <dbReference type="ARBA" id="ARBA00022857"/>
    </source>
</evidence>
<reference evidence="9" key="1">
    <citation type="journal article" date="2014" name="Front. Microbiol.">
        <title>High frequency of phylogenetically diverse reductive dehalogenase-homologous genes in deep subseafloor sedimentary metagenomes.</title>
        <authorList>
            <person name="Kawai M."/>
            <person name="Futagami T."/>
            <person name="Toyoda A."/>
            <person name="Takaki Y."/>
            <person name="Nishi S."/>
            <person name="Hori S."/>
            <person name="Arai W."/>
            <person name="Tsubouchi T."/>
            <person name="Morono Y."/>
            <person name="Uchiyama I."/>
            <person name="Ito T."/>
            <person name="Fujiyama A."/>
            <person name="Inagaki F."/>
            <person name="Takami H."/>
        </authorList>
    </citation>
    <scope>NUCLEOTIDE SEQUENCE</scope>
    <source>
        <strain evidence="9">Expedition CK06-06</strain>
    </source>
</reference>
<evidence type="ECO:0000256" key="1">
    <source>
        <dbReference type="ARBA" id="ARBA00012962"/>
    </source>
</evidence>
<dbReference type="HAMAP" id="MF_00222">
    <property type="entry name" value="Shikimate_DH_AroE"/>
    <property type="match status" value="1"/>
</dbReference>
<dbReference type="InterPro" id="IPR011342">
    <property type="entry name" value="Shikimate_DH"/>
</dbReference>
<keyword evidence="3" id="KW-0521">NADP</keyword>
<dbReference type="EC" id="1.1.1.25" evidence="1"/>
<dbReference type="InterPro" id="IPR036291">
    <property type="entry name" value="NAD(P)-bd_dom_sf"/>
</dbReference>
<dbReference type="InterPro" id="IPR022893">
    <property type="entry name" value="Shikimate_DH_fam"/>
</dbReference>
<dbReference type="SUPFAM" id="SSF53223">
    <property type="entry name" value="Aminoacid dehydrogenase-like, N-terminal domain"/>
    <property type="match status" value="1"/>
</dbReference>
<name>X1F9H6_9ZZZZ</name>
<dbReference type="GO" id="GO:0009423">
    <property type="term" value="P:chorismate biosynthetic process"/>
    <property type="evidence" value="ECO:0007669"/>
    <property type="project" value="UniProtKB-UniPathway"/>
</dbReference>
<dbReference type="InterPro" id="IPR046346">
    <property type="entry name" value="Aminoacid_DH-like_N_sf"/>
</dbReference>